<organism>
    <name type="scientific">Pediculus humanus subsp. corporis</name>
    <name type="common">Body louse</name>
    <dbReference type="NCBI Taxonomy" id="121224"/>
    <lineage>
        <taxon>Eukaryota</taxon>
        <taxon>Metazoa</taxon>
        <taxon>Ecdysozoa</taxon>
        <taxon>Arthropoda</taxon>
        <taxon>Hexapoda</taxon>
        <taxon>Insecta</taxon>
        <taxon>Pterygota</taxon>
        <taxon>Neoptera</taxon>
        <taxon>Paraneoptera</taxon>
        <taxon>Psocodea</taxon>
        <taxon>Troctomorpha</taxon>
        <taxon>Phthiraptera</taxon>
        <taxon>Anoplura</taxon>
        <taxon>Pediculidae</taxon>
        <taxon>Pediculus</taxon>
    </lineage>
</organism>
<evidence type="ECO:0000313" key="2">
    <source>
        <dbReference type="EMBL" id="EEB10517.1"/>
    </source>
</evidence>
<dbReference type="Proteomes" id="UP000009046">
    <property type="component" value="Unassembled WGS sequence"/>
</dbReference>
<name>E0VAW1_PEDHC</name>
<dbReference type="eggNOG" id="ENOG502S9JE">
    <property type="taxonomic scope" value="Eukaryota"/>
</dbReference>
<dbReference type="InParanoid" id="E0VAW1"/>
<reference evidence="2" key="2">
    <citation type="submission" date="2007-04" db="EMBL/GenBank/DDBJ databases">
        <title>The genome of the human body louse.</title>
        <authorList>
            <consortium name="The Human Body Louse Genome Consortium"/>
            <person name="Kirkness E."/>
            <person name="Walenz B."/>
            <person name="Hass B."/>
            <person name="Bruggner R."/>
            <person name="Strausberg R."/>
        </authorList>
    </citation>
    <scope>NUCLEOTIDE SEQUENCE</scope>
    <source>
        <strain evidence="2">USDA</strain>
    </source>
</reference>
<gene>
    <name evidence="3" type="primary">8232715</name>
    <name evidence="2" type="ORF">Phum_PHUM045770</name>
</gene>
<keyword evidence="1" id="KW-0812">Transmembrane</keyword>
<feature type="transmembrane region" description="Helical" evidence="1">
    <location>
        <begin position="32"/>
        <end position="57"/>
    </location>
</feature>
<accession>E0VAW1</accession>
<dbReference type="RefSeq" id="XP_002423255.1">
    <property type="nucleotide sequence ID" value="XM_002423210.1"/>
</dbReference>
<dbReference type="OMA" id="QCCNNIP"/>
<keyword evidence="1" id="KW-0472">Membrane</keyword>
<dbReference type="STRING" id="121224.E0VAW1"/>
<dbReference type="HOGENOM" id="CLU_191689_0_0_1"/>
<protein>
    <submittedName>
        <fullName evidence="2 3">Uncharacterized protein</fullName>
    </submittedName>
</protein>
<dbReference type="EnsemblMetazoa" id="PHUM045770-RA">
    <property type="protein sequence ID" value="PHUM045770-PA"/>
    <property type="gene ID" value="PHUM045770"/>
</dbReference>
<dbReference type="GeneID" id="8232715"/>
<evidence type="ECO:0000313" key="4">
    <source>
        <dbReference type="Proteomes" id="UP000009046"/>
    </source>
</evidence>
<dbReference type="CTD" id="8232715"/>
<dbReference type="AlphaFoldDB" id="E0VAW1"/>
<dbReference type="EMBL" id="DS235018">
    <property type="protein sequence ID" value="EEB10517.1"/>
    <property type="molecule type" value="Genomic_DNA"/>
</dbReference>
<keyword evidence="1" id="KW-1133">Transmembrane helix</keyword>
<sequence length="67" mass="7582">MGVAIGRPDFTLDLPQAEKLMKKIASSKRRRCWCRFMTSILGLAFFLLSVMMVSLVVTKGRRMFGAL</sequence>
<keyword evidence="4" id="KW-1185">Reference proteome</keyword>
<dbReference type="KEGG" id="phu:Phum_PHUM045770"/>
<reference evidence="2" key="1">
    <citation type="submission" date="2007-04" db="EMBL/GenBank/DDBJ databases">
        <title>Annotation of Pediculus humanus corporis strain USDA.</title>
        <authorList>
            <person name="Kirkness E."/>
            <person name="Hannick L."/>
            <person name="Hass B."/>
            <person name="Bruggner R."/>
            <person name="Lawson D."/>
            <person name="Bidwell S."/>
            <person name="Joardar V."/>
            <person name="Caler E."/>
            <person name="Walenz B."/>
            <person name="Inman J."/>
            <person name="Schobel S."/>
            <person name="Galinsky K."/>
            <person name="Amedeo P."/>
            <person name="Strausberg R."/>
        </authorList>
    </citation>
    <scope>NUCLEOTIDE SEQUENCE</scope>
    <source>
        <strain evidence="2">USDA</strain>
    </source>
</reference>
<dbReference type="EMBL" id="AAZO01000535">
    <property type="status" value="NOT_ANNOTATED_CDS"/>
    <property type="molecule type" value="Genomic_DNA"/>
</dbReference>
<dbReference type="VEuPathDB" id="VectorBase:PHUM045770"/>
<evidence type="ECO:0000313" key="3">
    <source>
        <dbReference type="EnsemblMetazoa" id="PHUM045770-PA"/>
    </source>
</evidence>
<proteinExistence type="predicted"/>
<evidence type="ECO:0000256" key="1">
    <source>
        <dbReference type="SAM" id="Phobius"/>
    </source>
</evidence>
<dbReference type="OrthoDB" id="8196393at2759"/>
<reference evidence="3" key="3">
    <citation type="submission" date="2021-02" db="UniProtKB">
        <authorList>
            <consortium name="EnsemblMetazoa"/>
        </authorList>
    </citation>
    <scope>IDENTIFICATION</scope>
    <source>
        <strain evidence="3">USDA</strain>
    </source>
</reference>